<reference evidence="2" key="1">
    <citation type="submission" date="2021-04" db="EMBL/GenBank/DDBJ databases">
        <authorList>
            <person name="Rodrigo-Torres L."/>
            <person name="Arahal R. D."/>
            <person name="Lucena T."/>
        </authorList>
    </citation>
    <scope>NUCLEOTIDE SEQUENCE</scope>
    <source>
        <strain evidence="2">CECT 9275</strain>
    </source>
</reference>
<dbReference type="Pfam" id="PF07883">
    <property type="entry name" value="Cupin_2"/>
    <property type="match status" value="1"/>
</dbReference>
<dbReference type="InterPro" id="IPR013096">
    <property type="entry name" value="Cupin_2"/>
</dbReference>
<dbReference type="InterPro" id="IPR011051">
    <property type="entry name" value="RmlC_Cupin_sf"/>
</dbReference>
<dbReference type="RefSeq" id="WP_215238482.1">
    <property type="nucleotide sequence ID" value="NZ_CAJRAF010000002.1"/>
</dbReference>
<evidence type="ECO:0000313" key="3">
    <source>
        <dbReference type="Proteomes" id="UP000680038"/>
    </source>
</evidence>
<protein>
    <recommendedName>
        <fullName evidence="1">Cupin type-2 domain-containing protein</fullName>
    </recommendedName>
</protein>
<evidence type="ECO:0000313" key="2">
    <source>
        <dbReference type="EMBL" id="CAG4997464.1"/>
    </source>
</evidence>
<dbReference type="PANTHER" id="PTHR40112:SF1">
    <property type="entry name" value="H2HPP ISOMERASE"/>
    <property type="match status" value="1"/>
</dbReference>
<sequence>MPFVDFNSKKKVKIWEGITGALAHSDQMTFGHFHIDSGTVLPEHKHFHEQWSHVIEGELLFNIAGEELLLTAGMTAYIPSNVPHSAKALSACKVIDCFTPVRQDFAELERDNE</sequence>
<dbReference type="InterPro" id="IPR014710">
    <property type="entry name" value="RmlC-like_jellyroll"/>
</dbReference>
<keyword evidence="3" id="KW-1185">Reference proteome</keyword>
<dbReference type="SUPFAM" id="SSF51182">
    <property type="entry name" value="RmlC-like cupins"/>
    <property type="match status" value="1"/>
</dbReference>
<evidence type="ECO:0000259" key="1">
    <source>
        <dbReference type="Pfam" id="PF07883"/>
    </source>
</evidence>
<dbReference type="Proteomes" id="UP000680038">
    <property type="component" value="Unassembled WGS sequence"/>
</dbReference>
<proteinExistence type="predicted"/>
<accession>A0A916J9M0</accession>
<dbReference type="InterPro" id="IPR052535">
    <property type="entry name" value="Bacilysin_H2HPP_isomerase"/>
</dbReference>
<dbReference type="EMBL" id="CAJRAF010000002">
    <property type="protein sequence ID" value="CAG4997464.1"/>
    <property type="molecule type" value="Genomic_DNA"/>
</dbReference>
<dbReference type="CDD" id="cd02238">
    <property type="entry name" value="cupin_KdgF"/>
    <property type="match status" value="1"/>
</dbReference>
<organism evidence="2 3">
    <name type="scientific">Dyadobacter helix</name>
    <dbReference type="NCBI Taxonomy" id="2822344"/>
    <lineage>
        <taxon>Bacteria</taxon>
        <taxon>Pseudomonadati</taxon>
        <taxon>Bacteroidota</taxon>
        <taxon>Cytophagia</taxon>
        <taxon>Cytophagales</taxon>
        <taxon>Spirosomataceae</taxon>
        <taxon>Dyadobacter</taxon>
    </lineage>
</organism>
<gene>
    <name evidence="2" type="ORF">DYBT9275_01781</name>
</gene>
<dbReference type="Gene3D" id="2.60.120.10">
    <property type="entry name" value="Jelly Rolls"/>
    <property type="match status" value="1"/>
</dbReference>
<comment type="caution">
    <text evidence="2">The sequence shown here is derived from an EMBL/GenBank/DDBJ whole genome shotgun (WGS) entry which is preliminary data.</text>
</comment>
<name>A0A916J9M0_9BACT</name>
<feature type="domain" description="Cupin type-2" evidence="1">
    <location>
        <begin position="32"/>
        <end position="96"/>
    </location>
</feature>
<dbReference type="AlphaFoldDB" id="A0A916J9M0"/>
<dbReference type="PANTHER" id="PTHR40112">
    <property type="entry name" value="H2HPP ISOMERASE"/>
    <property type="match status" value="1"/>
</dbReference>